<dbReference type="PROSITE" id="PS01360">
    <property type="entry name" value="ZF_MYND_1"/>
    <property type="match status" value="1"/>
</dbReference>
<evidence type="ECO:0000259" key="6">
    <source>
        <dbReference type="PROSITE" id="PS50865"/>
    </source>
</evidence>
<dbReference type="OrthoDB" id="432970at2759"/>
<dbReference type="GeneID" id="70132396"/>
<comment type="caution">
    <text evidence="7">The sequence shown here is derived from an EMBL/GenBank/DDBJ whole genome shotgun (WGS) entry which is preliminary data.</text>
</comment>
<feature type="compositionally biased region" description="Low complexity" evidence="5">
    <location>
        <begin position="44"/>
        <end position="64"/>
    </location>
</feature>
<gene>
    <name evidence="7" type="ORF">BKA67DRAFT_575505</name>
</gene>
<evidence type="ECO:0000313" key="7">
    <source>
        <dbReference type="EMBL" id="KAH6648668.1"/>
    </source>
</evidence>
<feature type="domain" description="MYND-type" evidence="6">
    <location>
        <begin position="4"/>
        <end position="41"/>
    </location>
</feature>
<evidence type="ECO:0000256" key="3">
    <source>
        <dbReference type="ARBA" id="ARBA00022833"/>
    </source>
</evidence>
<evidence type="ECO:0000256" key="2">
    <source>
        <dbReference type="ARBA" id="ARBA00022771"/>
    </source>
</evidence>
<dbReference type="SUPFAM" id="SSF144232">
    <property type="entry name" value="HIT/MYND zinc finger-like"/>
    <property type="match status" value="1"/>
</dbReference>
<dbReference type="EMBL" id="JAGPXC010000007">
    <property type="protein sequence ID" value="KAH6648668.1"/>
    <property type="molecule type" value="Genomic_DNA"/>
</dbReference>
<keyword evidence="2 4" id="KW-0863">Zinc-finger</keyword>
<keyword evidence="1" id="KW-0479">Metal-binding</keyword>
<evidence type="ECO:0000313" key="8">
    <source>
        <dbReference type="Proteomes" id="UP000758603"/>
    </source>
</evidence>
<organism evidence="7 8">
    <name type="scientific">Truncatella angustata</name>
    <dbReference type="NCBI Taxonomy" id="152316"/>
    <lineage>
        <taxon>Eukaryota</taxon>
        <taxon>Fungi</taxon>
        <taxon>Dikarya</taxon>
        <taxon>Ascomycota</taxon>
        <taxon>Pezizomycotina</taxon>
        <taxon>Sordariomycetes</taxon>
        <taxon>Xylariomycetidae</taxon>
        <taxon>Amphisphaeriales</taxon>
        <taxon>Sporocadaceae</taxon>
        <taxon>Truncatella</taxon>
    </lineage>
</organism>
<evidence type="ECO:0000256" key="4">
    <source>
        <dbReference type="PROSITE-ProRule" id="PRU00134"/>
    </source>
</evidence>
<keyword evidence="3" id="KW-0862">Zinc</keyword>
<keyword evidence="8" id="KW-1185">Reference proteome</keyword>
<dbReference type="Proteomes" id="UP000758603">
    <property type="component" value="Unassembled WGS sequence"/>
</dbReference>
<dbReference type="AlphaFoldDB" id="A0A9P8ZV51"/>
<sequence>MPECAKCKAGVDLKTCAKCQSVLYCSRDCQKDDWKVHKKVCAKSTQGGSNTTSTGSSSTRAGTGPRTKGLEKHLNKPMTRLHNRSWLHGRPENDVYKILIDSYRLKMADDVNFDAKPEAESIYTAAGAANPLAGFRRFLAQAKSSEGLLPTWWNDENQKECEALATPRDGLYSLSKKIQKADIITHYDDPQFPMQLRLLREQITGRGPAGQSGGPMIYQMMQFERGDGDGEFIMMDTTTGKIQKGH</sequence>
<dbReference type="RefSeq" id="XP_045955175.1">
    <property type="nucleotide sequence ID" value="XM_046103504.1"/>
</dbReference>
<dbReference type="PROSITE" id="PS50865">
    <property type="entry name" value="ZF_MYND_2"/>
    <property type="match status" value="1"/>
</dbReference>
<proteinExistence type="predicted"/>
<accession>A0A9P8ZV51</accession>
<dbReference type="GO" id="GO:0008270">
    <property type="term" value="F:zinc ion binding"/>
    <property type="evidence" value="ECO:0007669"/>
    <property type="project" value="UniProtKB-KW"/>
</dbReference>
<evidence type="ECO:0000256" key="5">
    <source>
        <dbReference type="SAM" id="MobiDB-lite"/>
    </source>
</evidence>
<dbReference type="Gene3D" id="6.10.140.2220">
    <property type="match status" value="1"/>
</dbReference>
<feature type="region of interest" description="Disordered" evidence="5">
    <location>
        <begin position="44"/>
        <end position="71"/>
    </location>
</feature>
<dbReference type="InterPro" id="IPR002893">
    <property type="entry name" value="Znf_MYND"/>
</dbReference>
<name>A0A9P8ZV51_9PEZI</name>
<reference evidence="7" key="1">
    <citation type="journal article" date="2021" name="Nat. Commun.">
        <title>Genetic determinants of endophytism in the Arabidopsis root mycobiome.</title>
        <authorList>
            <person name="Mesny F."/>
            <person name="Miyauchi S."/>
            <person name="Thiergart T."/>
            <person name="Pickel B."/>
            <person name="Atanasova L."/>
            <person name="Karlsson M."/>
            <person name="Huettel B."/>
            <person name="Barry K.W."/>
            <person name="Haridas S."/>
            <person name="Chen C."/>
            <person name="Bauer D."/>
            <person name="Andreopoulos W."/>
            <person name="Pangilinan J."/>
            <person name="LaButti K."/>
            <person name="Riley R."/>
            <person name="Lipzen A."/>
            <person name="Clum A."/>
            <person name="Drula E."/>
            <person name="Henrissat B."/>
            <person name="Kohler A."/>
            <person name="Grigoriev I.V."/>
            <person name="Martin F.M."/>
            <person name="Hacquard S."/>
        </authorList>
    </citation>
    <scope>NUCLEOTIDE SEQUENCE</scope>
    <source>
        <strain evidence="7">MPI-SDFR-AT-0073</strain>
    </source>
</reference>
<dbReference type="Pfam" id="PF01753">
    <property type="entry name" value="zf-MYND"/>
    <property type="match status" value="1"/>
</dbReference>
<protein>
    <recommendedName>
        <fullName evidence="6">MYND-type domain-containing protein</fullName>
    </recommendedName>
</protein>
<evidence type="ECO:0000256" key="1">
    <source>
        <dbReference type="ARBA" id="ARBA00022723"/>
    </source>
</evidence>